<dbReference type="InterPro" id="IPR021134">
    <property type="entry name" value="Bestrophin-like"/>
</dbReference>
<keyword evidence="7" id="KW-1185">Reference proteome</keyword>
<keyword evidence="6" id="KW-0868">Chloride</keyword>
<comment type="caution">
    <text evidence="6">Lacks conserved residue(s) required for the propagation of feature annotation.</text>
</comment>
<reference evidence="8" key="1">
    <citation type="submission" date="2022-11" db="UniProtKB">
        <authorList>
            <consortium name="WormBaseParasite"/>
        </authorList>
    </citation>
    <scope>IDENTIFICATION</scope>
</reference>
<organism evidence="7 8">
    <name type="scientific">Panagrolaimus superbus</name>
    <dbReference type="NCBI Taxonomy" id="310955"/>
    <lineage>
        <taxon>Eukaryota</taxon>
        <taxon>Metazoa</taxon>
        <taxon>Ecdysozoa</taxon>
        <taxon>Nematoda</taxon>
        <taxon>Chromadorea</taxon>
        <taxon>Rhabditida</taxon>
        <taxon>Tylenchina</taxon>
        <taxon>Panagrolaimomorpha</taxon>
        <taxon>Panagrolaimoidea</taxon>
        <taxon>Panagrolaimidae</taxon>
        <taxon>Panagrolaimus</taxon>
    </lineage>
</organism>
<evidence type="ECO:0000256" key="3">
    <source>
        <dbReference type="ARBA" id="ARBA00022989"/>
    </source>
</evidence>
<evidence type="ECO:0000256" key="6">
    <source>
        <dbReference type="RuleBase" id="RU363126"/>
    </source>
</evidence>
<dbReference type="Proteomes" id="UP000887577">
    <property type="component" value="Unplaced"/>
</dbReference>
<dbReference type="GO" id="GO:0034707">
    <property type="term" value="C:chloride channel complex"/>
    <property type="evidence" value="ECO:0007669"/>
    <property type="project" value="UniProtKB-KW"/>
</dbReference>
<keyword evidence="6" id="KW-1003">Cell membrane</keyword>
<keyword evidence="4 6" id="KW-0472">Membrane</keyword>
<dbReference type="AlphaFoldDB" id="A0A914Z004"/>
<evidence type="ECO:0000313" key="7">
    <source>
        <dbReference type="Proteomes" id="UP000887577"/>
    </source>
</evidence>
<dbReference type="PANTHER" id="PTHR10736:SF0">
    <property type="entry name" value="BESTROPHIN HOMOLOG"/>
    <property type="match status" value="1"/>
</dbReference>
<dbReference type="Pfam" id="PF01062">
    <property type="entry name" value="Bestrophin"/>
    <property type="match status" value="2"/>
</dbReference>
<keyword evidence="2 6" id="KW-0812">Transmembrane</keyword>
<keyword evidence="3 6" id="KW-1133">Transmembrane helix</keyword>
<feature type="transmembrane region" description="Helical" evidence="6">
    <location>
        <begin position="134"/>
        <end position="152"/>
    </location>
</feature>
<accession>A0A914Z004</accession>
<dbReference type="PANTHER" id="PTHR10736">
    <property type="entry name" value="BESTROPHIN"/>
    <property type="match status" value="1"/>
</dbReference>
<dbReference type="GO" id="GO:0005254">
    <property type="term" value="F:chloride channel activity"/>
    <property type="evidence" value="ECO:0007669"/>
    <property type="project" value="UniProtKB-KW"/>
</dbReference>
<dbReference type="WBParaSite" id="PSU_v2.g3611.t1">
    <property type="protein sequence ID" value="PSU_v2.g3611.t1"/>
    <property type="gene ID" value="PSU_v2.g3611"/>
</dbReference>
<evidence type="ECO:0000256" key="4">
    <source>
        <dbReference type="ARBA" id="ARBA00023136"/>
    </source>
</evidence>
<proteinExistence type="inferred from homology"/>
<comment type="subcellular location">
    <subcellularLocation>
        <location evidence="6">Cell membrane</location>
        <topology evidence="6">Multi-pass membrane protein</topology>
    </subcellularLocation>
    <subcellularLocation>
        <location evidence="1">Membrane</location>
    </subcellularLocation>
</comment>
<evidence type="ECO:0000256" key="1">
    <source>
        <dbReference type="ARBA" id="ARBA00004370"/>
    </source>
</evidence>
<dbReference type="InterPro" id="IPR000615">
    <property type="entry name" value="Bestrophin"/>
</dbReference>
<keyword evidence="6" id="KW-0406">Ion transport</keyword>
<comment type="similarity">
    <text evidence="5 6">Belongs to the anion channel-forming bestrophin (TC 1.A.46) family. Calcium-sensitive chloride channel subfamily.</text>
</comment>
<dbReference type="GO" id="GO:0005886">
    <property type="term" value="C:plasma membrane"/>
    <property type="evidence" value="ECO:0007669"/>
    <property type="project" value="UniProtKB-SubCell"/>
</dbReference>
<protein>
    <recommendedName>
        <fullName evidence="6">Bestrophin homolog</fullName>
    </recommendedName>
</protein>
<keyword evidence="6" id="KW-0869">Chloride channel</keyword>
<evidence type="ECO:0000256" key="2">
    <source>
        <dbReference type="ARBA" id="ARBA00022692"/>
    </source>
</evidence>
<name>A0A914Z004_9BILA</name>
<comment type="function">
    <text evidence="6">Forms chloride channels.</text>
</comment>
<keyword evidence="6" id="KW-0813">Transport</keyword>
<sequence>MLMLGFFVATVVDRWKNMFANIGFIDNVAIYVSTTIIGVEEELKIIRRNIIRYCCLTQVLVLRDIRFLMPHELKQMEDLESLHPKYWIPIKWVFNLLTDLKRRNKMEPEGYVNMLMGEVINYRNCLQNLCNYDYVPIPLVMILVVSGILLFITRF</sequence>
<keyword evidence="6" id="KW-0407">Ion channel</keyword>
<evidence type="ECO:0000256" key="5">
    <source>
        <dbReference type="ARBA" id="ARBA00034769"/>
    </source>
</evidence>
<evidence type="ECO:0000313" key="8">
    <source>
        <dbReference type="WBParaSite" id="PSU_v2.g3611.t1"/>
    </source>
</evidence>